<evidence type="ECO:0008006" key="4">
    <source>
        <dbReference type="Google" id="ProtNLM"/>
    </source>
</evidence>
<evidence type="ECO:0000256" key="1">
    <source>
        <dbReference type="SAM" id="SignalP"/>
    </source>
</evidence>
<comment type="caution">
    <text evidence="2">The sequence shown here is derived from an EMBL/GenBank/DDBJ whole genome shotgun (WGS) entry which is preliminary data.</text>
</comment>
<organism evidence="2 3">
    <name type="scientific">Diacronema lutheri</name>
    <name type="common">Unicellular marine alga</name>
    <name type="synonym">Monochrysis lutheri</name>
    <dbReference type="NCBI Taxonomy" id="2081491"/>
    <lineage>
        <taxon>Eukaryota</taxon>
        <taxon>Haptista</taxon>
        <taxon>Haptophyta</taxon>
        <taxon>Pavlovophyceae</taxon>
        <taxon>Pavlovales</taxon>
        <taxon>Pavlovaceae</taxon>
        <taxon>Diacronema</taxon>
    </lineage>
</organism>
<evidence type="ECO:0000313" key="2">
    <source>
        <dbReference type="EMBL" id="KAG8466692.1"/>
    </source>
</evidence>
<dbReference type="PANTHER" id="PTHR43861:SF1">
    <property type="entry name" value="TRANS-ACONITATE 2-METHYLTRANSFERASE"/>
    <property type="match status" value="1"/>
</dbReference>
<proteinExistence type="predicted"/>
<dbReference type="SUPFAM" id="SSF53335">
    <property type="entry name" value="S-adenosyl-L-methionine-dependent methyltransferases"/>
    <property type="match status" value="1"/>
</dbReference>
<dbReference type="AlphaFoldDB" id="A0A8J5XN40"/>
<gene>
    <name evidence="2" type="ORF">KFE25_008071</name>
</gene>
<keyword evidence="3" id="KW-1185">Reference proteome</keyword>
<evidence type="ECO:0000313" key="3">
    <source>
        <dbReference type="Proteomes" id="UP000751190"/>
    </source>
</evidence>
<feature type="chain" id="PRO_5035210610" description="Methyltransferase domain-containing protein" evidence="1">
    <location>
        <begin position="17"/>
        <end position="323"/>
    </location>
</feature>
<feature type="signal peptide" evidence="1">
    <location>
        <begin position="1"/>
        <end position="16"/>
    </location>
</feature>
<dbReference type="OMA" id="QRPTREI"/>
<protein>
    <recommendedName>
        <fullName evidence="4">Methyltransferase domain-containing protein</fullName>
    </recommendedName>
</protein>
<dbReference type="OrthoDB" id="540004at2759"/>
<dbReference type="InterPro" id="IPR029063">
    <property type="entry name" value="SAM-dependent_MTases_sf"/>
</dbReference>
<dbReference type="Gene3D" id="3.40.50.150">
    <property type="entry name" value="Vaccinia Virus protein VP39"/>
    <property type="match status" value="1"/>
</dbReference>
<dbReference type="Proteomes" id="UP000751190">
    <property type="component" value="Unassembled WGS sequence"/>
</dbReference>
<dbReference type="CDD" id="cd02440">
    <property type="entry name" value="AdoMet_MTases"/>
    <property type="match status" value="1"/>
</dbReference>
<dbReference type="PANTHER" id="PTHR43861">
    <property type="entry name" value="TRANS-ACONITATE 2-METHYLTRANSFERASE-RELATED"/>
    <property type="match status" value="1"/>
</dbReference>
<name>A0A8J5XN40_DIALT</name>
<dbReference type="Pfam" id="PF13489">
    <property type="entry name" value="Methyltransf_23"/>
    <property type="match status" value="1"/>
</dbReference>
<accession>A0A8J5XN40</accession>
<sequence length="323" mass="34027">MGQGAILLALVACSRATTRGGAARAHVRMAARGFGAAKPEKGRRTEEGSATQPALDCLRRADGDLDRAQSLYFADAARALRTREPQAFERLVAFKQSHAAAAPTSGAAHVGESDAGAHELLLELTWDSVAAFMPEAQRPTREIEGRLRRIAHAATDGLGPVSGTLLDVGCGDGALVPHVAAAAACDYVGIDLSSVMVARARRAHPAARFERRSFSAWAERPGAPRCASIVFNGALQFFADQKATLALAAAHLAPAGRIVVAHVHGAKFVRAEHEGNRAVAVSTLPSRAELEYIGAQLGLRVTEDDESAASAGENFYLLVLRKI</sequence>
<reference evidence="2" key="1">
    <citation type="submission" date="2021-05" db="EMBL/GenBank/DDBJ databases">
        <title>The genome of the haptophyte Pavlova lutheri (Diacronema luteri, Pavlovales) - a model for lipid biosynthesis in eukaryotic algae.</title>
        <authorList>
            <person name="Hulatt C.J."/>
            <person name="Posewitz M.C."/>
        </authorList>
    </citation>
    <scope>NUCLEOTIDE SEQUENCE</scope>
    <source>
        <strain evidence="2">NIVA-4/92</strain>
    </source>
</reference>
<dbReference type="EMBL" id="JAGTXO010000007">
    <property type="protein sequence ID" value="KAG8466692.1"/>
    <property type="molecule type" value="Genomic_DNA"/>
</dbReference>
<keyword evidence="1" id="KW-0732">Signal</keyword>